<dbReference type="PANTHER" id="PTHR13887">
    <property type="entry name" value="GLUTATHIONE S-TRANSFERASE KAPPA"/>
    <property type="match status" value="1"/>
</dbReference>
<organism evidence="2 3">
    <name type="scientific">Eutypa lata (strain UCR-EL1)</name>
    <name type="common">Grapevine dieback disease fungus</name>
    <name type="synonym">Eutypa armeniacae</name>
    <dbReference type="NCBI Taxonomy" id="1287681"/>
    <lineage>
        <taxon>Eukaryota</taxon>
        <taxon>Fungi</taxon>
        <taxon>Dikarya</taxon>
        <taxon>Ascomycota</taxon>
        <taxon>Pezizomycotina</taxon>
        <taxon>Sordariomycetes</taxon>
        <taxon>Xylariomycetidae</taxon>
        <taxon>Xylariales</taxon>
        <taxon>Diatrypaceae</taxon>
        <taxon>Eutypa</taxon>
    </lineage>
</organism>
<dbReference type="STRING" id="1287681.M7SEH7"/>
<feature type="domain" description="DSBA-like thioredoxin" evidence="1">
    <location>
        <begin position="6"/>
        <end position="210"/>
    </location>
</feature>
<proteinExistence type="predicted"/>
<sequence>MTIFNIKIVSDTVCPWCYVGKRRLDRAIDLYRAAFPAGRDDVFTISWHPFYLDPTAPAASIPLRERLSQRFGPDAWRAMTQRLALVGREEGIGFSFDSRTGNTRDSHRLIQLGKAKGNDVENRVVAELFRLYFEQNGDITSRETLLQAAEGAGLDRAEAGDWLDGGKGGPEVDAEVDEAYAKGIHGVPNFTINGKYTIDGAQDPQAFLEQFVRVKAGENPQGATGAACTPGGEQC</sequence>
<dbReference type="HOGENOM" id="CLU_069253_0_1_1"/>
<dbReference type="Proteomes" id="UP000012174">
    <property type="component" value="Unassembled WGS sequence"/>
</dbReference>
<dbReference type="InterPro" id="IPR036249">
    <property type="entry name" value="Thioredoxin-like_sf"/>
</dbReference>
<gene>
    <name evidence="2" type="ORF">UCREL1_10497</name>
</gene>
<evidence type="ECO:0000259" key="1">
    <source>
        <dbReference type="Pfam" id="PF01323"/>
    </source>
</evidence>
<dbReference type="OrthoDB" id="1930760at2759"/>
<dbReference type="Pfam" id="PF01323">
    <property type="entry name" value="DSBA"/>
    <property type="match status" value="1"/>
</dbReference>
<accession>M7SEH7</accession>
<dbReference type="GO" id="GO:0016491">
    <property type="term" value="F:oxidoreductase activity"/>
    <property type="evidence" value="ECO:0007669"/>
    <property type="project" value="InterPro"/>
</dbReference>
<name>M7SEH7_EUTLA</name>
<dbReference type="KEGG" id="ela:UCREL1_10497"/>
<dbReference type="EMBL" id="KB707419">
    <property type="protein sequence ID" value="EMR62567.1"/>
    <property type="molecule type" value="Genomic_DNA"/>
</dbReference>
<dbReference type="Gene3D" id="3.40.30.10">
    <property type="entry name" value="Glutaredoxin"/>
    <property type="match status" value="1"/>
</dbReference>
<dbReference type="PANTHER" id="PTHR13887:SF41">
    <property type="entry name" value="THIOREDOXIN SUPERFAMILY PROTEIN"/>
    <property type="match status" value="1"/>
</dbReference>
<keyword evidence="3" id="KW-1185">Reference proteome</keyword>
<protein>
    <submittedName>
        <fullName evidence="2">Putative dsba oxidoreductase protein</fullName>
    </submittedName>
</protein>
<dbReference type="SUPFAM" id="SSF52833">
    <property type="entry name" value="Thioredoxin-like"/>
    <property type="match status" value="1"/>
</dbReference>
<dbReference type="eggNOG" id="ENOG502QTH7">
    <property type="taxonomic scope" value="Eukaryota"/>
</dbReference>
<evidence type="ECO:0000313" key="2">
    <source>
        <dbReference type="EMBL" id="EMR62567.1"/>
    </source>
</evidence>
<evidence type="ECO:0000313" key="3">
    <source>
        <dbReference type="Proteomes" id="UP000012174"/>
    </source>
</evidence>
<dbReference type="CDD" id="cd03024">
    <property type="entry name" value="DsbA_FrnE"/>
    <property type="match status" value="1"/>
</dbReference>
<reference evidence="3" key="1">
    <citation type="journal article" date="2013" name="Genome Announc.">
        <title>Draft genome sequence of the grapevine dieback fungus Eutypa lata UCR-EL1.</title>
        <authorList>
            <person name="Blanco-Ulate B."/>
            <person name="Rolshausen P.E."/>
            <person name="Cantu D."/>
        </authorList>
    </citation>
    <scope>NUCLEOTIDE SEQUENCE [LARGE SCALE GENOMIC DNA]</scope>
    <source>
        <strain evidence="3">UCR-EL1</strain>
    </source>
</reference>
<dbReference type="InterPro" id="IPR001853">
    <property type="entry name" value="DSBA-like_thioredoxin_dom"/>
</dbReference>
<dbReference type="OMA" id="CTIGYKR"/>
<dbReference type="AlphaFoldDB" id="M7SEH7"/>